<dbReference type="Proteomes" id="UP001595962">
    <property type="component" value="Unassembled WGS sequence"/>
</dbReference>
<accession>A0ABV9JGA2</accession>
<dbReference type="InterPro" id="IPR043129">
    <property type="entry name" value="ATPase_NBD"/>
</dbReference>
<gene>
    <name evidence="1" type="ORF">ACFO3I_00145</name>
</gene>
<dbReference type="SUPFAM" id="SSF53067">
    <property type="entry name" value="Actin-like ATPase domain"/>
    <property type="match status" value="1"/>
</dbReference>
<dbReference type="Gene3D" id="3.30.420.380">
    <property type="match status" value="1"/>
</dbReference>
<comment type="caution">
    <text evidence="1">The sequence shown here is derived from an EMBL/GenBank/DDBJ whole genome shotgun (WGS) entry which is preliminary data.</text>
</comment>
<keyword evidence="2" id="KW-1185">Reference proteome</keyword>
<reference evidence="2" key="1">
    <citation type="journal article" date="2019" name="Int. J. Syst. Evol. Microbiol.">
        <title>The Global Catalogue of Microorganisms (GCM) 10K type strain sequencing project: providing services to taxonomists for standard genome sequencing and annotation.</title>
        <authorList>
            <consortium name="The Broad Institute Genomics Platform"/>
            <consortium name="The Broad Institute Genome Sequencing Center for Infectious Disease"/>
            <person name="Wu L."/>
            <person name="Ma J."/>
        </authorList>
    </citation>
    <scope>NUCLEOTIDE SEQUENCE [LARGE SCALE GENOMIC DNA]</scope>
    <source>
        <strain evidence="2">DT28</strain>
    </source>
</reference>
<dbReference type="RefSeq" id="WP_377330710.1">
    <property type="nucleotide sequence ID" value="NZ_JBHSGB010000001.1"/>
</dbReference>
<proteinExistence type="predicted"/>
<name>A0ABV9JGA2_9GAMM</name>
<evidence type="ECO:0000313" key="1">
    <source>
        <dbReference type="EMBL" id="MFC4653422.1"/>
    </source>
</evidence>
<protein>
    <recommendedName>
        <fullName evidence="3">MSHA biogenesis protein MshI</fullName>
    </recommendedName>
</protein>
<evidence type="ECO:0000313" key="2">
    <source>
        <dbReference type="Proteomes" id="UP001595962"/>
    </source>
</evidence>
<dbReference type="EMBL" id="JBHSGB010000001">
    <property type="protein sequence ID" value="MFC4653422.1"/>
    <property type="molecule type" value="Genomic_DNA"/>
</dbReference>
<organism evidence="1 2">
    <name type="scientific">Rheinheimera marina</name>
    <dbReference type="NCBI Taxonomy" id="1774958"/>
    <lineage>
        <taxon>Bacteria</taxon>
        <taxon>Pseudomonadati</taxon>
        <taxon>Pseudomonadota</taxon>
        <taxon>Gammaproteobacteria</taxon>
        <taxon>Chromatiales</taxon>
        <taxon>Chromatiaceae</taxon>
        <taxon>Rheinheimera</taxon>
    </lineage>
</organism>
<evidence type="ECO:0008006" key="3">
    <source>
        <dbReference type="Google" id="ProtNLM"/>
    </source>
</evidence>
<sequence>MLSAWLERLNLKKKPAGYYAGVHWLPQQIKVAVVQYLDGQWQPPAYYNLAMEGPAQQSQAFRQLAALLPAHCDCTLIIPPERYMVLQIDKPPVPPEELIMALPWTIKDLVALPDDDLVVDYLDLPLQNQLQSAKVNVVVSSKSWLKELAALFQHYKLTLTGIQPEEWLARNLLPKKHYAVMVVCHQPGQDLGVQIIQNGSLYFSRRLRGFNRLDQFNQEELEQGVFDNLLLELQRSIDFFEGQLKQAPVREIGLWLSGPHQQHILQLFIQNGFTQVFNVTADALQLSVSADDFQVYGQALAGAIEPVMAAAEADHEVTP</sequence>